<keyword evidence="1" id="KW-0812">Transmembrane</keyword>
<organism evidence="2">
    <name type="scientific">uncultured marine microorganism</name>
    <dbReference type="NCBI Taxonomy" id="415540"/>
    <lineage>
        <taxon>unclassified sequences</taxon>
        <taxon>environmental samples</taxon>
    </lineage>
</organism>
<dbReference type="AlphaFoldDB" id="A5CFT5"/>
<feature type="transmembrane region" description="Helical" evidence="1">
    <location>
        <begin position="20"/>
        <end position="38"/>
    </location>
</feature>
<evidence type="ECO:0000313" key="2">
    <source>
        <dbReference type="EMBL" id="CAM58102.1"/>
    </source>
</evidence>
<evidence type="ECO:0008006" key="3">
    <source>
        <dbReference type="Google" id="ProtNLM"/>
    </source>
</evidence>
<evidence type="ECO:0000256" key="1">
    <source>
        <dbReference type="SAM" id="Phobius"/>
    </source>
</evidence>
<keyword evidence="1" id="KW-1133">Transmembrane helix</keyword>
<reference evidence="2" key="1">
    <citation type="submission" date="2007-03" db="EMBL/GenBank/DDBJ databases">
        <title>Isolation and characterization of alkane hydroxylases from Pacific deep-sea sediment.</title>
        <authorList>
            <person name="Xu M."/>
        </authorList>
    </citation>
    <scope>NUCLEOTIDE SEQUENCE</scope>
</reference>
<protein>
    <recommendedName>
        <fullName evidence="3">Major facilitator superfamily (MFS) profile domain-containing protein</fullName>
    </recommendedName>
</protein>
<sequence>MLPFLQEVYYTPLDLTNTQVGSLMSVFGITAMLSYFPGAAGYRYLFPTTAAICVVGLVATFFIVIKIVGKRSGETQA</sequence>
<proteinExistence type="predicted"/>
<dbReference type="EMBL" id="AM501426">
    <property type="protein sequence ID" value="CAM58102.1"/>
    <property type="molecule type" value="Genomic_DNA"/>
</dbReference>
<accession>A5CFT5</accession>
<name>A5CFT5_9ZZZZ</name>
<keyword evidence="1" id="KW-0472">Membrane</keyword>
<feature type="transmembrane region" description="Helical" evidence="1">
    <location>
        <begin position="44"/>
        <end position="65"/>
    </location>
</feature>